<dbReference type="Pfam" id="PF13560">
    <property type="entry name" value="HTH_31"/>
    <property type="match status" value="1"/>
</dbReference>
<dbReference type="InterPro" id="IPR010982">
    <property type="entry name" value="Lambda_DNA-bd_dom_sf"/>
</dbReference>
<proteinExistence type="predicted"/>
<dbReference type="SUPFAM" id="SSF47413">
    <property type="entry name" value="lambda repressor-like DNA-binding domains"/>
    <property type="match status" value="1"/>
</dbReference>
<dbReference type="Proteomes" id="UP000885672">
    <property type="component" value="Unassembled WGS sequence"/>
</dbReference>
<dbReference type="GO" id="GO:0003677">
    <property type="term" value="F:DNA binding"/>
    <property type="evidence" value="ECO:0007669"/>
    <property type="project" value="InterPro"/>
</dbReference>
<protein>
    <submittedName>
        <fullName evidence="3">XRE family transcriptional regulator</fullName>
    </submittedName>
</protein>
<feature type="region of interest" description="Disordered" evidence="1">
    <location>
        <begin position="86"/>
        <end position="120"/>
    </location>
</feature>
<evidence type="ECO:0000313" key="3">
    <source>
        <dbReference type="EMBL" id="HDQ99067.1"/>
    </source>
</evidence>
<name>A0A7V0XEH3_UNCW3</name>
<reference evidence="3" key="1">
    <citation type="journal article" date="2020" name="mSystems">
        <title>Genome- and Community-Level Interaction Insights into Carbon Utilization and Element Cycling Functions of Hydrothermarchaeota in Hydrothermal Sediment.</title>
        <authorList>
            <person name="Zhou Z."/>
            <person name="Liu Y."/>
            <person name="Xu W."/>
            <person name="Pan J."/>
            <person name="Luo Z.H."/>
            <person name="Li M."/>
        </authorList>
    </citation>
    <scope>NUCLEOTIDE SEQUENCE [LARGE SCALE GENOMIC DNA]</scope>
    <source>
        <strain evidence="3">SpSt-1182</strain>
    </source>
</reference>
<organism evidence="3">
    <name type="scientific">candidate division WOR-3 bacterium</name>
    <dbReference type="NCBI Taxonomy" id="2052148"/>
    <lineage>
        <taxon>Bacteria</taxon>
        <taxon>Bacteria division WOR-3</taxon>
    </lineage>
</organism>
<evidence type="ECO:0000256" key="1">
    <source>
        <dbReference type="SAM" id="MobiDB-lite"/>
    </source>
</evidence>
<feature type="domain" description="HTH cro/C1-type" evidence="2">
    <location>
        <begin position="19"/>
        <end position="78"/>
    </location>
</feature>
<comment type="caution">
    <text evidence="3">The sequence shown here is derived from an EMBL/GenBank/DDBJ whole genome shotgun (WGS) entry which is preliminary data.</text>
</comment>
<dbReference type="CDD" id="cd00093">
    <property type="entry name" value="HTH_XRE"/>
    <property type="match status" value="1"/>
</dbReference>
<accession>A0A7V0XEH3</accession>
<feature type="compositionally biased region" description="Pro residues" evidence="1">
    <location>
        <begin position="93"/>
        <end position="106"/>
    </location>
</feature>
<gene>
    <name evidence="3" type="ORF">ENN51_02100</name>
</gene>
<dbReference type="PROSITE" id="PS50943">
    <property type="entry name" value="HTH_CROC1"/>
    <property type="match status" value="1"/>
</dbReference>
<dbReference type="InterPro" id="IPR001387">
    <property type="entry name" value="Cro/C1-type_HTH"/>
</dbReference>
<sequence>MGRLKRERLDGLAEFGARLRELREAAGLSQMKVSELMGFNPTHGYKYILKLEKGSVPNPTLRTIISFLEVCGRDWTDVADALPHAGRRKAEPGKPPARPVEVPAPPARAQAGGPARRDPRPLRVRLRAERIAGRERRAAELWQAVTRTEAAVTRLFRSGSFVKPGTRTAKLERSYAGFIRPCCATLQAYARARPRMVENEVSKLVEPAVESGLDRTLLEEIVRLCREHLSGDG</sequence>
<dbReference type="Gene3D" id="1.10.260.40">
    <property type="entry name" value="lambda repressor-like DNA-binding domains"/>
    <property type="match status" value="1"/>
</dbReference>
<dbReference type="EMBL" id="DSBX01000078">
    <property type="protein sequence ID" value="HDQ99067.1"/>
    <property type="molecule type" value="Genomic_DNA"/>
</dbReference>
<evidence type="ECO:0000259" key="2">
    <source>
        <dbReference type="PROSITE" id="PS50943"/>
    </source>
</evidence>
<dbReference type="AlphaFoldDB" id="A0A7V0XEH3"/>
<dbReference type="SMART" id="SM00530">
    <property type="entry name" value="HTH_XRE"/>
    <property type="match status" value="1"/>
</dbReference>